<dbReference type="AlphaFoldDB" id="A0A5R9E9D2"/>
<evidence type="ECO:0000313" key="3">
    <source>
        <dbReference type="EMBL" id="TLQ46516.1"/>
    </source>
</evidence>
<evidence type="ECO:0000259" key="2">
    <source>
        <dbReference type="PROSITE" id="PS50893"/>
    </source>
</evidence>
<dbReference type="GO" id="GO:0005524">
    <property type="term" value="F:ATP binding"/>
    <property type="evidence" value="ECO:0007669"/>
    <property type="project" value="UniProtKB-KW"/>
</dbReference>
<feature type="domain" description="ABC transporter" evidence="2">
    <location>
        <begin position="9"/>
        <end position="263"/>
    </location>
</feature>
<feature type="compositionally biased region" description="Basic and acidic residues" evidence="1">
    <location>
        <begin position="327"/>
        <end position="344"/>
    </location>
</feature>
<dbReference type="PROSITE" id="PS50893">
    <property type="entry name" value="ABC_TRANSPORTER_2"/>
    <property type="match status" value="1"/>
</dbReference>
<dbReference type="GO" id="GO:0016887">
    <property type="term" value="F:ATP hydrolysis activity"/>
    <property type="evidence" value="ECO:0007669"/>
    <property type="project" value="InterPro"/>
</dbReference>
<reference evidence="3 4" key="1">
    <citation type="submission" date="2019-05" db="EMBL/GenBank/DDBJ databases">
        <title>Streptomyces marianii sp. nov., a novel marine actinomycete from southern coast of India.</title>
        <authorList>
            <person name="Iniyan A.M."/>
            <person name="Wink J."/>
            <person name="Ramprasad E."/>
            <person name="Ramana C.V."/>
            <person name="Bunk B."/>
            <person name="Sproer C."/>
            <person name="Joseph F.-J.R.S."/>
            <person name="Vincent S.G.P."/>
        </authorList>
    </citation>
    <scope>NUCLEOTIDE SEQUENCE [LARGE SCALE GENOMIC DNA]</scope>
    <source>
        <strain evidence="3 4">ICN19</strain>
    </source>
</reference>
<comment type="caution">
    <text evidence="3">The sequence shown here is derived from an EMBL/GenBank/DDBJ whole genome shotgun (WGS) entry which is preliminary data.</text>
</comment>
<keyword evidence="3" id="KW-0067">ATP-binding</keyword>
<feature type="compositionally biased region" description="Low complexity" evidence="1">
    <location>
        <begin position="259"/>
        <end position="276"/>
    </location>
</feature>
<feature type="region of interest" description="Disordered" evidence="1">
    <location>
        <begin position="232"/>
        <end position="371"/>
    </location>
</feature>
<dbReference type="Gene3D" id="3.40.50.300">
    <property type="entry name" value="P-loop containing nucleotide triphosphate hydrolases"/>
    <property type="match status" value="1"/>
</dbReference>
<dbReference type="EMBL" id="VAWE01000001">
    <property type="protein sequence ID" value="TLQ46516.1"/>
    <property type="molecule type" value="Genomic_DNA"/>
</dbReference>
<dbReference type="InterPro" id="IPR027417">
    <property type="entry name" value="P-loop_NTPase"/>
</dbReference>
<organism evidence="3 4">
    <name type="scientific">Streptomyces marianii</name>
    <dbReference type="NCBI Taxonomy" id="1817406"/>
    <lineage>
        <taxon>Bacteria</taxon>
        <taxon>Bacillati</taxon>
        <taxon>Actinomycetota</taxon>
        <taxon>Actinomycetes</taxon>
        <taxon>Kitasatosporales</taxon>
        <taxon>Streptomycetaceae</taxon>
        <taxon>Streptomyces</taxon>
    </lineage>
</organism>
<dbReference type="PANTHER" id="PTHR24220:SF364">
    <property type="entry name" value="FLUOROQUINOLONES EXPORT ATP-BINDING PROTEIN RV2688C"/>
    <property type="match status" value="1"/>
</dbReference>
<dbReference type="Proteomes" id="UP000305921">
    <property type="component" value="Unassembled WGS sequence"/>
</dbReference>
<dbReference type="GO" id="GO:0022857">
    <property type="term" value="F:transmembrane transporter activity"/>
    <property type="evidence" value="ECO:0007669"/>
    <property type="project" value="TreeGrafter"/>
</dbReference>
<dbReference type="GO" id="GO:0005886">
    <property type="term" value="C:plasma membrane"/>
    <property type="evidence" value="ECO:0007669"/>
    <property type="project" value="TreeGrafter"/>
</dbReference>
<dbReference type="InterPro" id="IPR015854">
    <property type="entry name" value="ABC_transpr_LolD-like"/>
</dbReference>
<gene>
    <name evidence="3" type="ORF">FEF34_29245</name>
</gene>
<protein>
    <submittedName>
        <fullName evidence="3">ATP-binding cassette domain-containing protein</fullName>
    </submittedName>
</protein>
<dbReference type="InterPro" id="IPR003439">
    <property type="entry name" value="ABC_transporter-like_ATP-bd"/>
</dbReference>
<dbReference type="RefSeq" id="WP_138055826.1">
    <property type="nucleotide sequence ID" value="NZ_VAWE01000001.1"/>
</dbReference>
<dbReference type="PANTHER" id="PTHR24220">
    <property type="entry name" value="IMPORT ATP-BINDING PROTEIN"/>
    <property type="match status" value="1"/>
</dbReference>
<evidence type="ECO:0000313" key="4">
    <source>
        <dbReference type="Proteomes" id="UP000305921"/>
    </source>
</evidence>
<sequence length="371" mass="37100">MDSPHGAAVRAEGFGLKGPRGWAFRKVDVEAGPGSLIAIEGPSGSGRTCLLLALTGRMKAADGYAEVGGLRLPRKMAAVRRISALGPVPGVSDLDPALTVAEHLRERALMQRRFDGGLRALLRPSGERAAAARARIDEALGRVGLDVDALPKAERTAVRDLERLEALRLSVALSLIGRPRLLAVDDADLKLSEADRAEAWDLLRGITAGGTTVLAVCSEAPRDAVVVRTGAGAPHPAAADEPGGGTADRTPDAPAAKSGNGAEHGGSAEAADAAGAPKPPAAGGGNPREAASGTAGVTDSGAEPAASAKDAGDAGIGPGTAAGTDADADKVTAADSADRTRAHDGGTGATHRTTHDTEEGAADALAETGRA</sequence>
<keyword evidence="3" id="KW-0547">Nucleotide-binding</keyword>
<name>A0A5R9E9D2_9ACTN</name>
<dbReference type="Pfam" id="PF00005">
    <property type="entry name" value="ABC_tran"/>
    <property type="match status" value="1"/>
</dbReference>
<accession>A0A5R9E9D2</accession>
<keyword evidence="4" id="KW-1185">Reference proteome</keyword>
<evidence type="ECO:0000256" key="1">
    <source>
        <dbReference type="SAM" id="MobiDB-lite"/>
    </source>
</evidence>
<proteinExistence type="predicted"/>
<dbReference type="OrthoDB" id="3243210at2"/>
<dbReference type="SUPFAM" id="SSF52540">
    <property type="entry name" value="P-loop containing nucleoside triphosphate hydrolases"/>
    <property type="match status" value="1"/>
</dbReference>